<evidence type="ECO:0000256" key="5">
    <source>
        <dbReference type="SAM" id="Coils"/>
    </source>
</evidence>
<dbReference type="AlphaFoldDB" id="A0A1C7EE01"/>
<keyword evidence="3 8" id="KW-0347">Helicase</keyword>
<dbReference type="InterPro" id="IPR049730">
    <property type="entry name" value="SNF2/RAD54-like_C"/>
</dbReference>
<protein>
    <submittedName>
        <fullName evidence="8">Helicase</fullName>
    </submittedName>
</protein>
<evidence type="ECO:0000256" key="4">
    <source>
        <dbReference type="ARBA" id="ARBA00022840"/>
    </source>
</evidence>
<dbReference type="InterPro" id="IPR001650">
    <property type="entry name" value="Helicase_C-like"/>
</dbReference>
<dbReference type="CDD" id="cd18011">
    <property type="entry name" value="DEXDc_RapA"/>
    <property type="match status" value="1"/>
</dbReference>
<dbReference type="REBASE" id="155866">
    <property type="entry name" value="Pdo22276IP"/>
</dbReference>
<evidence type="ECO:0000256" key="3">
    <source>
        <dbReference type="ARBA" id="ARBA00022806"/>
    </source>
</evidence>
<sequence>MNIGDIINGPFFPETIEIKKLEAYGEGYHLLEGIGRQSNQYYEQLLTSHDIEKLIVVSTSKDLSVDLLGESIQQKLLYLILELEDKFSKTRALGNQEVIPLPHQIEAVYSRMLPSSNIRYLLADDPGAGKTIMSGMLIKELKARESVQRILVLVPPLVLRQWQEEMDEKFQESFKIINRAVLNEYGSLNPFIENDHCLASIYWSTRDEIKELILEAQFDLVIVDEAHKMAAYSYGKSKKKTSKTKLYQLGEKLLAKTEHCLLLTATPHKGDAENFRLLMKLIEPDIFQHISANQTLQDKTNPFIIRRLKESMVNFDGTPIFPKRTTKTIQYNLTEPELELYNAVTEYVQTHFNRALNTGHNSTAFAMMLLQRRLSSSIEAIHKSLERRYEKVQAILANTELERKEYAQKLEKLYESNLEEDVVESLDLLEQKFELSIDTIDIHLLEEEISELEKLLHMTTSLKKHEIEKKYLELETMLFGIDGLIYTGEKILIFTESVDTLKYLDTKLSTRVDQIAKIMGSYSMDERRNQVEMFRHHAQIMLATDAGGESINLQFCNQMINYDIPWNPNRLEQRMGRIHRIGQKNEVFIFNLVAANTREGYVLSRLLTKLDSMKEDLGNDLVYNIMGDLLDGEINLAELMKEAILTRENLDDVIKKMDKGLSDEHHELIQTMKKMQFDSDAMDVSAIKQSQVDIEINKVPNRMYIELMDHAFISSNVKIFNSHENQIKRVDRFPKLIRDQFAKEGSFTDSYRYTGYMKHSSDEVSYITKLHPLYGLAKKLLLKTRDQFVFKRYLMTYSVPEHLEVDAYRLVYKDGIGKELKNHLFFIAKRMDGSVVQLTPYWLSMDRFTPAVTELPFNEQPVLQQKVLQLAIEERNKLEKKRTSQLNKMHDYLVDTFQQQYNEVLDRLMHYQTDNQDNKNSALINQMNAQLIDIEEQKTKRLGIIDKQRTITLQPPKRVAQFELIPNGLSYRLIATDYAELIETHERNHGRKLLKTYGNFGLVDFYSERFNGEERFIILTDKPDLILNEEHTEDLNSIIEQTYVYLINGESFIEMKLTETL</sequence>
<keyword evidence="9" id="KW-1185">Reference proteome</keyword>
<dbReference type="GO" id="GO:0005524">
    <property type="term" value="F:ATP binding"/>
    <property type="evidence" value="ECO:0007669"/>
    <property type="project" value="UniProtKB-KW"/>
</dbReference>
<evidence type="ECO:0000313" key="8">
    <source>
        <dbReference type="EMBL" id="ANU22009.1"/>
    </source>
</evidence>
<feature type="coiled-coil region" evidence="5">
    <location>
        <begin position="382"/>
        <end position="416"/>
    </location>
</feature>
<dbReference type="STRING" id="414778.BCM40_01050"/>
<dbReference type="SMART" id="SM00490">
    <property type="entry name" value="HELICc"/>
    <property type="match status" value="1"/>
</dbReference>
<dbReference type="Gene3D" id="3.40.50.10810">
    <property type="entry name" value="Tandem AAA-ATPase domain"/>
    <property type="match status" value="1"/>
</dbReference>
<dbReference type="InterPro" id="IPR014001">
    <property type="entry name" value="Helicase_ATP-bd"/>
</dbReference>
<dbReference type="GO" id="GO:0004386">
    <property type="term" value="F:helicase activity"/>
    <property type="evidence" value="ECO:0007669"/>
    <property type="project" value="UniProtKB-KW"/>
</dbReference>
<dbReference type="InterPro" id="IPR038718">
    <property type="entry name" value="SNF2-like_sf"/>
</dbReference>
<keyword evidence="2" id="KW-0378">Hydrolase</keyword>
<feature type="domain" description="Helicase C-terminal" evidence="7">
    <location>
        <begin position="466"/>
        <end position="633"/>
    </location>
</feature>
<evidence type="ECO:0000259" key="7">
    <source>
        <dbReference type="PROSITE" id="PS51194"/>
    </source>
</evidence>
<evidence type="ECO:0000313" key="9">
    <source>
        <dbReference type="Proteomes" id="UP000092495"/>
    </source>
</evidence>
<keyword evidence="5" id="KW-0175">Coiled coil</keyword>
<gene>
    <name evidence="8" type="ORF">BCM40_01050</name>
</gene>
<dbReference type="InterPro" id="IPR057342">
    <property type="entry name" value="DEXDc_RapA"/>
</dbReference>
<dbReference type="InterPro" id="IPR000330">
    <property type="entry name" value="SNF2_N"/>
</dbReference>
<dbReference type="RefSeq" id="WP_065525140.1">
    <property type="nucleotide sequence ID" value="NZ_CP016543.2"/>
</dbReference>
<dbReference type="EMBL" id="CP016543">
    <property type="protein sequence ID" value="ANU22009.1"/>
    <property type="molecule type" value="Genomic_DNA"/>
</dbReference>
<dbReference type="Pfam" id="PF00176">
    <property type="entry name" value="SNF2-rel_dom"/>
    <property type="match status" value="1"/>
</dbReference>
<dbReference type="SMART" id="SM00487">
    <property type="entry name" value="DEXDc"/>
    <property type="match status" value="1"/>
</dbReference>
<dbReference type="OrthoDB" id="9814088at2"/>
<dbReference type="GO" id="GO:0016787">
    <property type="term" value="F:hydrolase activity"/>
    <property type="evidence" value="ECO:0007669"/>
    <property type="project" value="UniProtKB-KW"/>
</dbReference>
<name>A0A1C7EE01_9BACL</name>
<evidence type="ECO:0000256" key="2">
    <source>
        <dbReference type="ARBA" id="ARBA00022801"/>
    </source>
</evidence>
<dbReference type="Gene3D" id="3.40.50.300">
    <property type="entry name" value="P-loop containing nucleotide triphosphate hydrolases"/>
    <property type="match status" value="1"/>
</dbReference>
<organism evidence="8 9">
    <name type="scientific">Planococcus donghaensis</name>
    <dbReference type="NCBI Taxonomy" id="414778"/>
    <lineage>
        <taxon>Bacteria</taxon>
        <taxon>Bacillati</taxon>
        <taxon>Bacillota</taxon>
        <taxon>Bacilli</taxon>
        <taxon>Bacillales</taxon>
        <taxon>Caryophanaceae</taxon>
        <taxon>Planococcus</taxon>
    </lineage>
</organism>
<dbReference type="KEGG" id="pdg:BCM40_01050"/>
<dbReference type="InterPro" id="IPR027417">
    <property type="entry name" value="P-loop_NTPase"/>
</dbReference>
<dbReference type="PROSITE" id="PS51194">
    <property type="entry name" value="HELICASE_CTER"/>
    <property type="match status" value="1"/>
</dbReference>
<dbReference type="Pfam" id="PF00271">
    <property type="entry name" value="Helicase_C"/>
    <property type="match status" value="1"/>
</dbReference>
<keyword evidence="1" id="KW-0547">Nucleotide-binding</keyword>
<keyword evidence="4" id="KW-0067">ATP-binding</keyword>
<dbReference type="PANTHER" id="PTHR10799">
    <property type="entry name" value="SNF2/RAD54 HELICASE FAMILY"/>
    <property type="match status" value="1"/>
</dbReference>
<dbReference type="CDD" id="cd18793">
    <property type="entry name" value="SF2_C_SNF"/>
    <property type="match status" value="1"/>
</dbReference>
<reference evidence="8" key="1">
    <citation type="submission" date="2016-10" db="EMBL/GenBank/DDBJ databases">
        <authorList>
            <person name="See-Too W.S."/>
        </authorList>
    </citation>
    <scope>NUCLEOTIDE SEQUENCE</scope>
    <source>
        <strain evidence="8">DSM 22276</strain>
    </source>
</reference>
<accession>A0A1C7EE01</accession>
<evidence type="ECO:0000256" key="1">
    <source>
        <dbReference type="ARBA" id="ARBA00022741"/>
    </source>
</evidence>
<dbReference type="SUPFAM" id="SSF52540">
    <property type="entry name" value="P-loop containing nucleoside triphosphate hydrolases"/>
    <property type="match status" value="2"/>
</dbReference>
<evidence type="ECO:0000259" key="6">
    <source>
        <dbReference type="PROSITE" id="PS51192"/>
    </source>
</evidence>
<dbReference type="PROSITE" id="PS51192">
    <property type="entry name" value="HELICASE_ATP_BIND_1"/>
    <property type="match status" value="1"/>
</dbReference>
<feature type="domain" description="Helicase ATP-binding" evidence="6">
    <location>
        <begin position="111"/>
        <end position="285"/>
    </location>
</feature>
<proteinExistence type="predicted"/>
<dbReference type="Proteomes" id="UP000092495">
    <property type="component" value="Chromosome"/>
</dbReference>